<evidence type="ECO:0000313" key="2">
    <source>
        <dbReference type="EMBL" id="QEL17938.1"/>
    </source>
</evidence>
<proteinExistence type="predicted"/>
<sequence>MSQLSENAIAHLDAAQAQELVRVMELQAFWENLRETVGQKDLPTSHLKDRQKSYEAYRSRLAAYTTKYRTFPLPELTQNSPKWVAQWFRVVKAILQRTNQVAGNELPVHLMLKAHRLADRIAVRLKKSPLEAFTPPTTWEAAVLQLDALIVGSGEQVQQQPSPVEATQPDATVRTAA</sequence>
<dbReference type="OrthoDB" id="281258at2"/>
<feature type="region of interest" description="Disordered" evidence="1">
    <location>
        <begin position="156"/>
        <end position="177"/>
    </location>
</feature>
<protein>
    <submittedName>
        <fullName evidence="2">Uncharacterized protein</fullName>
    </submittedName>
</protein>
<gene>
    <name evidence="2" type="ORF">PX52LOC_04951</name>
</gene>
<evidence type="ECO:0000256" key="1">
    <source>
        <dbReference type="SAM" id="MobiDB-lite"/>
    </source>
</evidence>
<dbReference type="KEGG" id="lrs:PX52LOC_04951"/>
<accession>A0A5C1AM00</accession>
<dbReference type="RefSeq" id="WP_149112487.1">
    <property type="nucleotide sequence ID" value="NZ_CP042425.1"/>
</dbReference>
<dbReference type="AlphaFoldDB" id="A0A5C1AM00"/>
<keyword evidence="3" id="KW-1185">Reference proteome</keyword>
<organism evidence="2 3">
    <name type="scientific">Limnoglobus roseus</name>
    <dbReference type="NCBI Taxonomy" id="2598579"/>
    <lineage>
        <taxon>Bacteria</taxon>
        <taxon>Pseudomonadati</taxon>
        <taxon>Planctomycetota</taxon>
        <taxon>Planctomycetia</taxon>
        <taxon>Gemmatales</taxon>
        <taxon>Gemmataceae</taxon>
        <taxon>Limnoglobus</taxon>
    </lineage>
</organism>
<reference evidence="3" key="1">
    <citation type="submission" date="2019-08" db="EMBL/GenBank/DDBJ databases">
        <title>Limnoglobus roseus gen. nov., sp. nov., a novel freshwater planctomycete with a giant genome from the family Gemmataceae.</title>
        <authorList>
            <person name="Kulichevskaya I.S."/>
            <person name="Naumoff D.G."/>
            <person name="Miroshnikov K."/>
            <person name="Ivanova A."/>
            <person name="Philippov D.A."/>
            <person name="Hakobyan A."/>
            <person name="Rijpstra I.C."/>
            <person name="Sinninghe Damste J.S."/>
            <person name="Liesack W."/>
            <person name="Dedysh S.N."/>
        </authorList>
    </citation>
    <scope>NUCLEOTIDE SEQUENCE [LARGE SCALE GENOMIC DNA]</scope>
    <source>
        <strain evidence="3">PX52</strain>
    </source>
</reference>
<name>A0A5C1AM00_9BACT</name>
<evidence type="ECO:0000313" key="3">
    <source>
        <dbReference type="Proteomes" id="UP000324974"/>
    </source>
</evidence>
<dbReference type="Proteomes" id="UP000324974">
    <property type="component" value="Chromosome"/>
</dbReference>
<dbReference type="EMBL" id="CP042425">
    <property type="protein sequence ID" value="QEL17938.1"/>
    <property type="molecule type" value="Genomic_DNA"/>
</dbReference>